<dbReference type="PANTHER" id="PTHR33112:SF1">
    <property type="entry name" value="HETEROKARYON INCOMPATIBILITY DOMAIN-CONTAINING PROTEIN"/>
    <property type="match status" value="1"/>
</dbReference>
<reference evidence="3 4" key="1">
    <citation type="submission" date="2024-09" db="EMBL/GenBank/DDBJ databases">
        <title>Itraconazole resistance in Madurella fahalii resulting from another homologue of gene encoding cytochrome P450 14-alpha sterol demethylase (CYP51).</title>
        <authorList>
            <person name="Yoshioka I."/>
            <person name="Fahal A.H."/>
            <person name="Kaneko S."/>
            <person name="Yaguchi T."/>
        </authorList>
    </citation>
    <scope>NUCLEOTIDE SEQUENCE [LARGE SCALE GENOMIC DNA]</scope>
    <source>
        <strain evidence="3 4">IFM 68171</strain>
    </source>
</reference>
<name>A0ABQ0GJT4_9PEZI</name>
<accession>A0ABQ0GJT4</accession>
<feature type="region of interest" description="Disordered" evidence="1">
    <location>
        <begin position="323"/>
        <end position="369"/>
    </location>
</feature>
<proteinExistence type="predicted"/>
<sequence length="1279" mass="141376">MDKELHTGRVFGCFDDAIGVSRDNPPCACGYTSRRTRKNDGESHFFSCPVGRCGWNLTDYTLESNPLPGVSASPTPSCGQATVDTLSSLLQSVALQPNLSPPRVSSPAEAAIRYNTISMSIQGPATSIASPCAPATTASLAGDGLFESTLKGFTGPSIPARLPTQSGSPAVVWSSTSGAQAAGPVAQSSSRMASGVFGATTLASTSQSGTPTPSNTFRFGTADGFESTAPKFGFTAGGFGWAAGFGSTPFAFRPTTAGSRFTSTGFTPQRSVPTTRELFGSMTAASTTQSSIPAGGFLESNPPFSIPTTGRLFGWPTPSRIPEAGGLFGSTTSASTTPFNPPAGGLFGSNPPVATGQENNADYASDEPPDTLEWLSDECEDLASTGLCNDCGGLNLEAKFHRAYDLYEGARRGENTRKLKVYRSYHDGPPYLADFYYVTSLGNRLSHHSTCQLCNFLRTTIPNPESGTYKILVFCSTESYIFEPPQNDKRGSRPWGQWDHNVFMAVVPDVPGVPKTGVPLRWFETDLPRSGSIYRLTEPEELEYDTRVTLPYPLDLEVDWSLLDYWLGCCRDLHQFCTPKKPAGASLPGFRAINCTKSPPVVEVRPWAESYVALNYVWGPSVEEWPPTILDAVEVTKRLGEKYLWVDRLCIDQSNQEEKQFLISKMDAIYEGAEFTIIAASGDARIGLPGVGKTPRAKQPAIGLRKERTWPSEFGYYDGEGVYEDYDDEALTLLGITEKELLERSEDDEWLDIHRHGFRSRDRPDFVETMKELRLCQKYNISHEHFRIFQVFADELNRPIDEWMVAMEEESRKTQIPLQELAPHILRELSTSAGIPPDIITTAEDIPRVVTPSSKPKAGLPKIADDYVILVSSMEDPRITIRDSEWATRGWTYQEGMLPKRRLVFTAKQAYWECCGMAVHESLQLPLSLLYRTDNNQMPDWCLSGVLDGDIHHVPELQYGFKPVHAQEVFEQIVKLDGHIKAFTSRNLSHPSDSYNAFLGVAARYSVDDGLALILGMPVWTGTLANGRRALDITFALSISTWAHEAKCKETVPGLYTADCARRDQFPSWTWVGWEGTASFGTSAHAEDDPTEPFSWSNGLHVDLFEAMTNKGWNDQAHRGVWCADMAFHSRDGGDSAPLTGWESVRNMVVDQGKKWLLKIRKPLILRAEHLTQVDMEGERKMELHSSVPMTIGELEMDSRDRRVIAVLLFVASVTRTFDGALRFLLFRKVDNGGKDSCWERVGRLAVTIEEWAMNKWKRIADFIAALPVDRFEEDIVVI</sequence>
<keyword evidence="4" id="KW-1185">Reference proteome</keyword>
<dbReference type="RefSeq" id="XP_070919734.1">
    <property type="nucleotide sequence ID" value="XM_071063633.1"/>
</dbReference>
<dbReference type="Proteomes" id="UP001628179">
    <property type="component" value="Unassembled WGS sequence"/>
</dbReference>
<comment type="caution">
    <text evidence="3">The sequence shown here is derived from an EMBL/GenBank/DDBJ whole genome shotgun (WGS) entry which is preliminary data.</text>
</comment>
<dbReference type="GeneID" id="98178956"/>
<evidence type="ECO:0000313" key="3">
    <source>
        <dbReference type="EMBL" id="GAB1318003.1"/>
    </source>
</evidence>
<protein>
    <recommendedName>
        <fullName evidence="2">Heterokaryon incompatibility domain-containing protein</fullName>
    </recommendedName>
</protein>
<dbReference type="EMBL" id="BAAFSV010000004">
    <property type="protein sequence ID" value="GAB1318003.1"/>
    <property type="molecule type" value="Genomic_DNA"/>
</dbReference>
<gene>
    <name evidence="3" type="ORF">MFIFM68171_08213</name>
</gene>
<feature type="compositionally biased region" description="Polar residues" evidence="1">
    <location>
        <begin position="329"/>
        <end position="338"/>
    </location>
</feature>
<organism evidence="3 4">
    <name type="scientific">Madurella fahalii</name>
    <dbReference type="NCBI Taxonomy" id="1157608"/>
    <lineage>
        <taxon>Eukaryota</taxon>
        <taxon>Fungi</taxon>
        <taxon>Dikarya</taxon>
        <taxon>Ascomycota</taxon>
        <taxon>Pezizomycotina</taxon>
        <taxon>Sordariomycetes</taxon>
        <taxon>Sordariomycetidae</taxon>
        <taxon>Sordariales</taxon>
        <taxon>Sordariales incertae sedis</taxon>
        <taxon>Madurella</taxon>
    </lineage>
</organism>
<evidence type="ECO:0000313" key="4">
    <source>
        <dbReference type="Proteomes" id="UP001628179"/>
    </source>
</evidence>
<evidence type="ECO:0000256" key="1">
    <source>
        <dbReference type="SAM" id="MobiDB-lite"/>
    </source>
</evidence>
<dbReference type="Pfam" id="PF06985">
    <property type="entry name" value="HET"/>
    <property type="match status" value="1"/>
</dbReference>
<dbReference type="PANTHER" id="PTHR33112">
    <property type="entry name" value="DOMAIN PROTEIN, PUTATIVE-RELATED"/>
    <property type="match status" value="1"/>
</dbReference>
<dbReference type="InterPro" id="IPR010730">
    <property type="entry name" value="HET"/>
</dbReference>
<feature type="domain" description="Heterokaryon incompatibility" evidence="2">
    <location>
        <begin position="611"/>
        <end position="708"/>
    </location>
</feature>
<evidence type="ECO:0000259" key="2">
    <source>
        <dbReference type="Pfam" id="PF06985"/>
    </source>
</evidence>